<keyword evidence="8 14" id="KW-0479">Metal-binding</keyword>
<evidence type="ECO:0000256" key="9">
    <source>
        <dbReference type="ARBA" id="ARBA00022741"/>
    </source>
</evidence>
<dbReference type="GO" id="GO:0046872">
    <property type="term" value="F:metal ion binding"/>
    <property type="evidence" value="ECO:0007669"/>
    <property type="project" value="UniProtKB-KW"/>
</dbReference>
<evidence type="ECO:0000256" key="2">
    <source>
        <dbReference type="ARBA" id="ARBA00009897"/>
    </source>
</evidence>
<dbReference type="Gene3D" id="3.10.20.70">
    <property type="entry name" value="Glutamine synthetase, N-terminal domain"/>
    <property type="match status" value="1"/>
</dbReference>
<feature type="binding site" evidence="12">
    <location>
        <position position="327"/>
    </location>
    <ligand>
        <name>L-glutamate</name>
        <dbReference type="ChEBI" id="CHEBI:29985"/>
    </ligand>
</feature>
<dbReference type="InterPro" id="IPR008146">
    <property type="entry name" value="Gln_synth_cat_dom"/>
</dbReference>
<feature type="domain" description="GS catalytic" evidence="21">
    <location>
        <begin position="104"/>
        <end position="470"/>
    </location>
</feature>
<name>A0A517ZV27_9PLAN</name>
<sequence>MTPREVLALCREREIKAVDLRFMDFPGMQKHFTVPMQALTEESFEDGFGFDGSSIRGWKAINEADMLLIPVPESAMVDPFMQSTLALYCNIHDPVTGEEYAKDPRNVARKAENYMKSTGLADAAFFGIEAEFFLFDGVRFEQNEHEGYYHIDSSEGQWNRGREGAAGNAGYSIRYKEGYFPVPPADTLQDIRTEMMLTLMDCGVEVESQHHEVASGGQCEIDMKYQPLVNMADNLLLYKYVVKNVAARHGKTATFMPKPIWNDNGSGMHIHLSLWKNDEPLFAGSGYAGLSPVAMYAMGGILKHAPALLAFCSPTTNSYKRLVPGFEAPVNLAYSSQNRSAAIRIPVYSPSPAKKRFEFRCPDPSSNGYLAVSAMLMAALDGIQNKIDPGPPLDKDIYDMQADELETVAKTPRSLEESLNALRDDHEFLLRGDVFTEDVIDTWIWYKTEHEVEALRARPHPFEFAMYYDV</sequence>
<dbReference type="Gene3D" id="3.30.590.10">
    <property type="entry name" value="Glutamine synthetase/guanido kinase, catalytic domain"/>
    <property type="match status" value="1"/>
</dbReference>
<evidence type="ECO:0000256" key="5">
    <source>
        <dbReference type="ARBA" id="ARBA00022490"/>
    </source>
</evidence>
<keyword evidence="5 18" id="KW-0963">Cytoplasm</keyword>
<dbReference type="SUPFAM" id="SSF54368">
    <property type="entry name" value="Glutamine synthetase, N-terminal domain"/>
    <property type="match status" value="1"/>
</dbReference>
<dbReference type="FunFam" id="3.30.590.10:FF:000001">
    <property type="entry name" value="Glutamine synthetase"/>
    <property type="match status" value="1"/>
</dbReference>
<dbReference type="Pfam" id="PF03951">
    <property type="entry name" value="Gln-synt_N"/>
    <property type="match status" value="1"/>
</dbReference>
<dbReference type="InterPro" id="IPR027303">
    <property type="entry name" value="Gln_synth_gly_rich_site"/>
</dbReference>
<dbReference type="PROSITE" id="PS00180">
    <property type="entry name" value="GLNA_1"/>
    <property type="match status" value="1"/>
</dbReference>
<feature type="binding site" evidence="13">
    <location>
        <position position="207"/>
    </location>
    <ligand>
        <name>ATP</name>
        <dbReference type="ChEBI" id="CHEBI:30616"/>
    </ligand>
</feature>
<feature type="domain" description="GS beta-grasp" evidence="20">
    <location>
        <begin position="13"/>
        <end position="96"/>
    </location>
</feature>
<organism evidence="22 23">
    <name type="scientific">Symmachiella dynata</name>
    <dbReference type="NCBI Taxonomy" id="2527995"/>
    <lineage>
        <taxon>Bacteria</taxon>
        <taxon>Pseudomonadati</taxon>
        <taxon>Planctomycetota</taxon>
        <taxon>Planctomycetia</taxon>
        <taxon>Planctomycetales</taxon>
        <taxon>Planctomycetaceae</taxon>
        <taxon>Symmachiella</taxon>
    </lineage>
</organism>
<feature type="binding site" evidence="13">
    <location>
        <begin position="271"/>
        <end position="273"/>
    </location>
    <ligand>
        <name>ATP</name>
        <dbReference type="ChEBI" id="CHEBI:30616"/>
    </ligand>
</feature>
<dbReference type="GO" id="GO:0005524">
    <property type="term" value="F:ATP binding"/>
    <property type="evidence" value="ECO:0007669"/>
    <property type="project" value="UniProtKB-KW"/>
</dbReference>
<evidence type="ECO:0000256" key="13">
    <source>
        <dbReference type="PIRSR" id="PIRSR604809-2"/>
    </source>
</evidence>
<keyword evidence="6 15" id="KW-0597">Phosphoprotein</keyword>
<dbReference type="OrthoDB" id="9807095at2"/>
<keyword evidence="23" id="KW-1185">Reference proteome</keyword>
<accession>A0A517ZV27</accession>
<comment type="cofactor">
    <cofactor evidence="14">
        <name>Mg(2+)</name>
        <dbReference type="ChEBI" id="CHEBI:18420"/>
    </cofactor>
    <text evidence="14">Binds 2 Mg(2+) ions per subunit.</text>
</comment>
<dbReference type="NCBIfam" id="TIGR00653">
    <property type="entry name" value="GlnA"/>
    <property type="match status" value="1"/>
</dbReference>
<evidence type="ECO:0000256" key="19">
    <source>
        <dbReference type="RuleBase" id="RU004356"/>
    </source>
</evidence>
<keyword evidence="11 14" id="KW-0460">Magnesium</keyword>
<feature type="binding site" evidence="12">
    <location>
        <position position="321"/>
    </location>
    <ligand>
        <name>L-glutamate</name>
        <dbReference type="ChEBI" id="CHEBI:29985"/>
    </ligand>
</feature>
<evidence type="ECO:0000256" key="8">
    <source>
        <dbReference type="ARBA" id="ARBA00022723"/>
    </source>
</evidence>
<reference evidence="22 23" key="1">
    <citation type="submission" date="2019-02" db="EMBL/GenBank/DDBJ databases">
        <title>Deep-cultivation of Planctomycetes and their phenomic and genomic characterization uncovers novel biology.</title>
        <authorList>
            <person name="Wiegand S."/>
            <person name="Jogler M."/>
            <person name="Boedeker C."/>
            <person name="Pinto D."/>
            <person name="Vollmers J."/>
            <person name="Rivas-Marin E."/>
            <person name="Kohn T."/>
            <person name="Peeters S.H."/>
            <person name="Heuer A."/>
            <person name="Rast P."/>
            <person name="Oberbeckmann S."/>
            <person name="Bunk B."/>
            <person name="Jeske O."/>
            <person name="Meyerdierks A."/>
            <person name="Storesund J.E."/>
            <person name="Kallscheuer N."/>
            <person name="Luecker S."/>
            <person name="Lage O.M."/>
            <person name="Pohl T."/>
            <person name="Merkel B.J."/>
            <person name="Hornburger P."/>
            <person name="Mueller R.-W."/>
            <person name="Bruemmer F."/>
            <person name="Labrenz M."/>
            <person name="Spormann A.M."/>
            <person name="Op den Camp H."/>
            <person name="Overmann J."/>
            <person name="Amann R."/>
            <person name="Jetten M.S.M."/>
            <person name="Mascher T."/>
            <person name="Medema M.H."/>
            <person name="Devos D.P."/>
            <person name="Kaster A.-K."/>
            <person name="Ovreas L."/>
            <person name="Rohde M."/>
            <person name="Galperin M.Y."/>
            <person name="Jogler C."/>
        </authorList>
    </citation>
    <scope>NUCLEOTIDE SEQUENCE [LARGE SCALE GENOMIC DNA]</scope>
    <source>
        <strain evidence="22 23">Mal52</strain>
    </source>
</reference>
<dbReference type="InterPro" id="IPR036651">
    <property type="entry name" value="Gln_synt_N_sf"/>
</dbReference>
<dbReference type="GO" id="GO:0016020">
    <property type="term" value="C:membrane"/>
    <property type="evidence" value="ECO:0007669"/>
    <property type="project" value="TreeGrafter"/>
</dbReference>
<comment type="subcellular location">
    <subcellularLocation>
        <location evidence="1 18">Cytoplasm</location>
    </subcellularLocation>
</comment>
<evidence type="ECO:0000256" key="10">
    <source>
        <dbReference type="ARBA" id="ARBA00022840"/>
    </source>
</evidence>
<dbReference type="PROSITE" id="PS51986">
    <property type="entry name" value="GS_BETA_GRASP"/>
    <property type="match status" value="1"/>
</dbReference>
<feature type="binding site" evidence="14">
    <location>
        <position position="212"/>
    </location>
    <ligand>
        <name>Mg(2+)</name>
        <dbReference type="ChEBI" id="CHEBI:18420"/>
        <label>1</label>
    </ligand>
</feature>
<dbReference type="KEGG" id="sdyn:Mal52_48490"/>
<evidence type="ECO:0000256" key="6">
    <source>
        <dbReference type="ARBA" id="ARBA00022553"/>
    </source>
</evidence>
<protein>
    <recommendedName>
        <fullName evidence="4 19">Glutamine synthetase</fullName>
        <ecNumber evidence="19">6.3.1.2</ecNumber>
    </recommendedName>
</protein>
<evidence type="ECO:0000256" key="14">
    <source>
        <dbReference type="PIRSR" id="PIRSR604809-3"/>
    </source>
</evidence>
<feature type="binding site" evidence="14">
    <location>
        <position position="131"/>
    </location>
    <ligand>
        <name>Mg(2+)</name>
        <dbReference type="ChEBI" id="CHEBI:18420"/>
        <label>1</label>
    </ligand>
</feature>
<dbReference type="PANTHER" id="PTHR43407:SF1">
    <property type="entry name" value="LENGSIN"/>
    <property type="match status" value="1"/>
</dbReference>
<feature type="binding site" evidence="14">
    <location>
        <position position="220"/>
    </location>
    <ligand>
        <name>Mg(2+)</name>
        <dbReference type="ChEBI" id="CHEBI:18420"/>
        <label>1</label>
    </ligand>
</feature>
<dbReference type="InterPro" id="IPR001637">
    <property type="entry name" value="Gln_synth_I_adenylation_site"/>
</dbReference>
<evidence type="ECO:0000256" key="18">
    <source>
        <dbReference type="RuleBase" id="RU000387"/>
    </source>
</evidence>
<feature type="binding site" evidence="14">
    <location>
        <position position="358"/>
    </location>
    <ligand>
        <name>Mg(2+)</name>
        <dbReference type="ChEBI" id="CHEBI:18420"/>
        <label>1</label>
    </ligand>
</feature>
<dbReference type="InterPro" id="IPR027302">
    <property type="entry name" value="Gln_synth_N_conserv_site"/>
</dbReference>
<feature type="binding site" evidence="14">
    <location>
        <position position="129"/>
    </location>
    <ligand>
        <name>Mg(2+)</name>
        <dbReference type="ChEBI" id="CHEBI:18420"/>
        <label>1</label>
    </ligand>
</feature>
<evidence type="ECO:0000256" key="3">
    <source>
        <dbReference type="ARBA" id="ARBA00011354"/>
    </source>
</evidence>
<evidence type="ECO:0000313" key="22">
    <source>
        <dbReference type="EMBL" id="QDU46330.1"/>
    </source>
</evidence>
<dbReference type="EMBL" id="CP036276">
    <property type="protein sequence ID" value="QDU46330.1"/>
    <property type="molecule type" value="Genomic_DNA"/>
</dbReference>
<dbReference type="Proteomes" id="UP000319383">
    <property type="component" value="Chromosome"/>
</dbReference>
<dbReference type="AlphaFoldDB" id="A0A517ZV27"/>
<dbReference type="GO" id="GO:0004356">
    <property type="term" value="F:glutamine synthetase activity"/>
    <property type="evidence" value="ECO:0007669"/>
    <property type="project" value="UniProtKB-EC"/>
</dbReference>
<evidence type="ECO:0000256" key="1">
    <source>
        <dbReference type="ARBA" id="ARBA00004496"/>
    </source>
</evidence>
<dbReference type="SUPFAM" id="SSF55931">
    <property type="entry name" value="Glutamine synthetase/guanido kinase"/>
    <property type="match status" value="1"/>
</dbReference>
<dbReference type="GO" id="GO:0019740">
    <property type="term" value="P:nitrogen utilization"/>
    <property type="evidence" value="ECO:0007669"/>
    <property type="project" value="TreeGrafter"/>
</dbReference>
<dbReference type="EC" id="6.3.1.2" evidence="19"/>
<feature type="binding site" evidence="12">
    <location>
        <position position="339"/>
    </location>
    <ligand>
        <name>L-glutamate</name>
        <dbReference type="ChEBI" id="CHEBI:29985"/>
    </ligand>
</feature>
<keyword evidence="7 19" id="KW-0436">Ligase</keyword>
<dbReference type="RefSeq" id="WP_145378855.1">
    <property type="nucleotide sequence ID" value="NZ_CAXBED010000087.1"/>
</dbReference>
<dbReference type="InterPro" id="IPR004809">
    <property type="entry name" value="Gln_synth_I"/>
</dbReference>
<feature type="binding site" evidence="13">
    <location>
        <position position="339"/>
    </location>
    <ligand>
        <name>ATP</name>
        <dbReference type="ChEBI" id="CHEBI:30616"/>
    </ligand>
</feature>
<dbReference type="InterPro" id="IPR014746">
    <property type="entry name" value="Gln_synth/guanido_kin_cat_dom"/>
</dbReference>
<comment type="catalytic activity">
    <reaction evidence="19">
        <text>L-glutamate + NH4(+) + ATP = L-glutamine + ADP + phosphate + H(+)</text>
        <dbReference type="Rhea" id="RHEA:16169"/>
        <dbReference type="ChEBI" id="CHEBI:15378"/>
        <dbReference type="ChEBI" id="CHEBI:28938"/>
        <dbReference type="ChEBI" id="CHEBI:29985"/>
        <dbReference type="ChEBI" id="CHEBI:30616"/>
        <dbReference type="ChEBI" id="CHEBI:43474"/>
        <dbReference type="ChEBI" id="CHEBI:58359"/>
        <dbReference type="ChEBI" id="CHEBI:456216"/>
        <dbReference type="EC" id="6.3.1.2"/>
    </reaction>
</comment>
<proteinExistence type="inferred from homology"/>
<keyword evidence="9 13" id="KW-0547">Nucleotide-binding</keyword>
<gene>
    <name evidence="22" type="primary">glnA_4</name>
    <name evidence="22" type="ORF">Mal52_48490</name>
</gene>
<feature type="binding site" evidence="12">
    <location>
        <begin position="264"/>
        <end position="265"/>
    </location>
    <ligand>
        <name>L-glutamate</name>
        <dbReference type="ChEBI" id="CHEBI:29985"/>
    </ligand>
</feature>
<evidence type="ECO:0000256" key="15">
    <source>
        <dbReference type="PIRSR" id="PIRSR604809-50"/>
    </source>
</evidence>
<dbReference type="PANTHER" id="PTHR43407">
    <property type="entry name" value="GLUTAMINE SYNTHETASE"/>
    <property type="match status" value="1"/>
</dbReference>
<evidence type="ECO:0000256" key="16">
    <source>
        <dbReference type="PROSITE-ProRule" id="PRU01330"/>
    </source>
</evidence>
<evidence type="ECO:0000313" key="23">
    <source>
        <dbReference type="Proteomes" id="UP000319383"/>
    </source>
</evidence>
<dbReference type="GO" id="GO:0006542">
    <property type="term" value="P:glutamine biosynthetic process"/>
    <property type="evidence" value="ECO:0007669"/>
    <property type="project" value="InterPro"/>
</dbReference>
<keyword evidence="10 13" id="KW-0067">ATP-binding</keyword>
<dbReference type="PROSITE" id="PS51987">
    <property type="entry name" value="GS_CATALYTIC"/>
    <property type="match status" value="1"/>
</dbReference>
<dbReference type="InterPro" id="IPR008147">
    <property type="entry name" value="Gln_synt_N"/>
</dbReference>
<feature type="binding site" evidence="12">
    <location>
        <position position="360"/>
    </location>
    <ligand>
        <name>L-glutamate</name>
        <dbReference type="ChEBI" id="CHEBI:29985"/>
    </ligand>
</feature>
<comment type="subunit">
    <text evidence="3 18">Oligomer of 12 subunits arranged in the form of two hexagons.</text>
</comment>
<evidence type="ECO:0000256" key="12">
    <source>
        <dbReference type="PIRSR" id="PIRSR604809-1"/>
    </source>
</evidence>
<evidence type="ECO:0000256" key="7">
    <source>
        <dbReference type="ARBA" id="ARBA00022598"/>
    </source>
</evidence>
<dbReference type="PROSITE" id="PS00182">
    <property type="entry name" value="GLNA_ADENYLATION"/>
    <property type="match status" value="1"/>
</dbReference>
<dbReference type="GO" id="GO:0005737">
    <property type="term" value="C:cytoplasm"/>
    <property type="evidence" value="ECO:0007669"/>
    <property type="project" value="UniProtKB-SubCell"/>
</dbReference>
<evidence type="ECO:0000259" key="21">
    <source>
        <dbReference type="PROSITE" id="PS51987"/>
    </source>
</evidence>
<evidence type="ECO:0000259" key="20">
    <source>
        <dbReference type="PROSITE" id="PS51986"/>
    </source>
</evidence>
<evidence type="ECO:0000256" key="4">
    <source>
        <dbReference type="ARBA" id="ARBA00021364"/>
    </source>
</evidence>
<dbReference type="Pfam" id="PF00120">
    <property type="entry name" value="Gln-synt_C"/>
    <property type="match status" value="1"/>
</dbReference>
<dbReference type="SMART" id="SM01230">
    <property type="entry name" value="Gln-synt_C"/>
    <property type="match status" value="1"/>
</dbReference>
<dbReference type="PROSITE" id="PS00181">
    <property type="entry name" value="GLNA_ATP"/>
    <property type="match status" value="1"/>
</dbReference>
<evidence type="ECO:0000256" key="11">
    <source>
        <dbReference type="ARBA" id="ARBA00022842"/>
    </source>
</evidence>
<evidence type="ECO:0000256" key="17">
    <source>
        <dbReference type="RuleBase" id="RU000384"/>
    </source>
</evidence>
<feature type="binding site" evidence="14">
    <location>
        <position position="269"/>
    </location>
    <ligand>
        <name>Mg(2+)</name>
        <dbReference type="ChEBI" id="CHEBI:18420"/>
        <label>1</label>
    </ligand>
</feature>
<comment type="similarity">
    <text evidence="2 16 17">Belongs to the glutamine synthetase family.</text>
</comment>
<feature type="modified residue" description="O-AMP-tyrosine" evidence="15">
    <location>
        <position position="398"/>
    </location>
</feature>